<evidence type="ECO:0000256" key="11">
    <source>
        <dbReference type="ARBA" id="ARBA00022771"/>
    </source>
</evidence>
<keyword evidence="7 24" id="KW-0648">Protein biosynthesis</keyword>
<dbReference type="Gene3D" id="1.25.40.180">
    <property type="match status" value="1"/>
</dbReference>
<dbReference type="SUPFAM" id="SSF57850">
    <property type="entry name" value="RING/U-box"/>
    <property type="match status" value="3"/>
</dbReference>
<feature type="domain" description="RING-type" evidence="21">
    <location>
        <begin position="944"/>
        <end position="990"/>
    </location>
</feature>
<dbReference type="PROSITE" id="PS50089">
    <property type="entry name" value="ZF_RING_2"/>
    <property type="match status" value="1"/>
</dbReference>
<dbReference type="InterPro" id="IPR044066">
    <property type="entry name" value="TRIAD_supradom"/>
</dbReference>
<dbReference type="GO" id="GO:0003743">
    <property type="term" value="F:translation initiation factor activity"/>
    <property type="evidence" value="ECO:0007669"/>
    <property type="project" value="UniProtKB-KW"/>
</dbReference>
<dbReference type="InterPro" id="IPR051956">
    <property type="entry name" value="eIF2B_epsilon"/>
</dbReference>
<evidence type="ECO:0000256" key="18">
    <source>
        <dbReference type="ARBA" id="ARBA00046432"/>
    </source>
</evidence>
<evidence type="ECO:0000256" key="20">
    <source>
        <dbReference type="SAM" id="MobiDB-lite"/>
    </source>
</evidence>
<dbReference type="PROSITE" id="PS00518">
    <property type="entry name" value="ZF_RING_1"/>
    <property type="match status" value="1"/>
</dbReference>
<dbReference type="Pfam" id="PF25084">
    <property type="entry name" value="LbH_EIF2B"/>
    <property type="match status" value="1"/>
</dbReference>
<evidence type="ECO:0000256" key="8">
    <source>
        <dbReference type="ARBA" id="ARBA00022679"/>
    </source>
</evidence>
<dbReference type="CDD" id="cd16625">
    <property type="entry name" value="RING-HC_RBR_HEL2-like"/>
    <property type="match status" value="1"/>
</dbReference>
<dbReference type="InterPro" id="IPR018957">
    <property type="entry name" value="Znf_C3HC4_RING-type"/>
</dbReference>
<dbReference type="Gene3D" id="3.90.550.10">
    <property type="entry name" value="Spore Coat Polysaccharide Biosynthesis Protein SpsA, Chain A"/>
    <property type="match status" value="1"/>
</dbReference>
<feature type="region of interest" description="Disordered" evidence="20">
    <location>
        <begin position="432"/>
        <end position="475"/>
    </location>
</feature>
<feature type="region of interest" description="Disordered" evidence="20">
    <location>
        <begin position="700"/>
        <end position="811"/>
    </location>
</feature>
<evidence type="ECO:0000256" key="14">
    <source>
        <dbReference type="ARBA" id="ARBA00030179"/>
    </source>
</evidence>
<dbReference type="InterPro" id="IPR016024">
    <property type="entry name" value="ARM-type_fold"/>
</dbReference>
<dbReference type="FunFam" id="3.90.550.10:FF:000066">
    <property type="entry name" value="Translation initiation factor eIF-2B subunit epsilon"/>
    <property type="match status" value="1"/>
</dbReference>
<feature type="compositionally biased region" description="Acidic residues" evidence="20">
    <location>
        <begin position="458"/>
        <end position="470"/>
    </location>
</feature>
<proteinExistence type="inferred from homology"/>
<dbReference type="InterPro" id="IPR017907">
    <property type="entry name" value="Znf_RING_CS"/>
</dbReference>
<dbReference type="EC" id="2.3.2.31" evidence="4"/>
<evidence type="ECO:0000259" key="23">
    <source>
        <dbReference type="PROSITE" id="PS51873"/>
    </source>
</evidence>
<evidence type="ECO:0000313" key="25">
    <source>
        <dbReference type="Proteomes" id="UP000304951"/>
    </source>
</evidence>
<dbReference type="SMART" id="SM00647">
    <property type="entry name" value="IBR"/>
    <property type="match status" value="2"/>
</dbReference>
<keyword evidence="9" id="KW-0479">Metal-binding</keyword>
<feature type="compositionally biased region" description="Basic and acidic residues" evidence="20">
    <location>
        <begin position="771"/>
        <end position="780"/>
    </location>
</feature>
<organism evidence="24 25">
    <name type="scientific">Aureobasidium pullulans</name>
    <name type="common">Black yeast</name>
    <name type="synonym">Pullularia pullulans</name>
    <dbReference type="NCBI Taxonomy" id="5580"/>
    <lineage>
        <taxon>Eukaryota</taxon>
        <taxon>Fungi</taxon>
        <taxon>Dikarya</taxon>
        <taxon>Ascomycota</taxon>
        <taxon>Pezizomycotina</taxon>
        <taxon>Dothideomycetes</taxon>
        <taxon>Dothideomycetidae</taxon>
        <taxon>Dothideales</taxon>
        <taxon>Saccotheciaceae</taxon>
        <taxon>Aureobasidium</taxon>
    </lineage>
</organism>
<keyword evidence="13" id="KW-0862">Zinc</keyword>
<dbReference type="PROSITE" id="PS51363">
    <property type="entry name" value="W2"/>
    <property type="match status" value="1"/>
</dbReference>
<dbReference type="InterPro" id="IPR003307">
    <property type="entry name" value="W2_domain"/>
</dbReference>
<dbReference type="Gene3D" id="1.20.120.1750">
    <property type="match status" value="1"/>
</dbReference>
<comment type="subcellular location">
    <subcellularLocation>
        <location evidence="2">Cytoplasm</location>
        <location evidence="2">Cytosol</location>
    </subcellularLocation>
</comment>
<dbReference type="InterPro" id="IPR045840">
    <property type="entry name" value="Ariadne"/>
</dbReference>
<evidence type="ECO:0000256" key="3">
    <source>
        <dbReference type="ARBA" id="ARBA00007878"/>
    </source>
</evidence>
<dbReference type="InterPro" id="IPR005835">
    <property type="entry name" value="NTP_transferase_dom"/>
</dbReference>
<evidence type="ECO:0000256" key="15">
    <source>
        <dbReference type="ARBA" id="ARBA00031190"/>
    </source>
</evidence>
<evidence type="ECO:0000313" key="24">
    <source>
        <dbReference type="EMBL" id="THV64400.1"/>
    </source>
</evidence>
<feature type="domain" description="RING-type" evidence="23">
    <location>
        <begin position="940"/>
        <end position="1154"/>
    </location>
</feature>
<dbReference type="Pfam" id="PF22191">
    <property type="entry name" value="IBR_1"/>
    <property type="match status" value="1"/>
</dbReference>
<dbReference type="GO" id="GO:0005829">
    <property type="term" value="C:cytosol"/>
    <property type="evidence" value="ECO:0007669"/>
    <property type="project" value="UniProtKB-SubCell"/>
</dbReference>
<dbReference type="GO" id="GO:0061630">
    <property type="term" value="F:ubiquitin protein ligase activity"/>
    <property type="evidence" value="ECO:0007669"/>
    <property type="project" value="UniProtKB-EC"/>
</dbReference>
<feature type="domain" description="W2" evidence="22">
    <location>
        <begin position="531"/>
        <end position="708"/>
    </location>
</feature>
<feature type="compositionally biased region" description="Basic and acidic residues" evidence="20">
    <location>
        <begin position="432"/>
        <end position="451"/>
    </location>
</feature>
<evidence type="ECO:0000256" key="13">
    <source>
        <dbReference type="ARBA" id="ARBA00022833"/>
    </source>
</evidence>
<dbReference type="InterPro" id="IPR056764">
    <property type="entry name" value="LbH_EIF2B3/5"/>
</dbReference>
<dbReference type="Pfam" id="PF21235">
    <property type="entry name" value="UBA_ARI1"/>
    <property type="match status" value="1"/>
</dbReference>
<dbReference type="InterPro" id="IPR013083">
    <property type="entry name" value="Znf_RING/FYVE/PHD"/>
</dbReference>
<comment type="catalytic activity">
    <reaction evidence="1">
        <text>[E2 ubiquitin-conjugating enzyme]-S-ubiquitinyl-L-cysteine + [acceptor protein]-L-lysine = [E2 ubiquitin-conjugating enzyme]-L-cysteine + [acceptor protein]-N(6)-ubiquitinyl-L-lysine.</text>
        <dbReference type="EC" id="2.3.2.31"/>
    </reaction>
</comment>
<dbReference type="InterPro" id="IPR035543">
    <property type="entry name" value="eIF-2B_epsilon_N"/>
</dbReference>
<gene>
    <name evidence="24" type="ORF">D6D28_09941</name>
</gene>
<dbReference type="EMBL" id="QZAF01000864">
    <property type="protein sequence ID" value="THV64400.1"/>
    <property type="molecule type" value="Genomic_DNA"/>
</dbReference>
<dbReference type="Pfam" id="PF00483">
    <property type="entry name" value="NTP_transferase"/>
    <property type="match status" value="1"/>
</dbReference>
<dbReference type="InterPro" id="IPR001841">
    <property type="entry name" value="Znf_RING"/>
</dbReference>
<accession>A0A4S8S2X9</accession>
<name>A0A4S8S2X9_AURPU</name>
<dbReference type="SMART" id="SM00184">
    <property type="entry name" value="RING"/>
    <property type="match status" value="3"/>
</dbReference>
<evidence type="ECO:0000256" key="5">
    <source>
        <dbReference type="ARBA" id="ARBA00018601"/>
    </source>
</evidence>
<dbReference type="PANTHER" id="PTHR45887">
    <property type="entry name" value="TRANSLATION INITIATION FACTOR EIF-2B SUBUNIT EPSILON"/>
    <property type="match status" value="1"/>
</dbReference>
<keyword evidence="10" id="KW-0677">Repeat</keyword>
<comment type="caution">
    <text evidence="24">The sequence shown here is derived from an EMBL/GenBank/DDBJ whole genome shotgun (WGS) entry which is preliminary data.</text>
</comment>
<evidence type="ECO:0000256" key="6">
    <source>
        <dbReference type="ARBA" id="ARBA00022490"/>
    </source>
</evidence>
<dbReference type="CDD" id="cd05787">
    <property type="entry name" value="LbH_eIF2B_epsilon"/>
    <property type="match status" value="1"/>
</dbReference>
<dbReference type="GO" id="GO:0008270">
    <property type="term" value="F:zinc ion binding"/>
    <property type="evidence" value="ECO:0007669"/>
    <property type="project" value="UniProtKB-KW"/>
</dbReference>
<feature type="compositionally biased region" description="Polar residues" evidence="20">
    <location>
        <begin position="752"/>
        <end position="763"/>
    </location>
</feature>
<dbReference type="CDD" id="cd11558">
    <property type="entry name" value="W2_eIF2B_epsilon"/>
    <property type="match status" value="1"/>
</dbReference>
<dbReference type="InterPro" id="IPR048962">
    <property type="entry name" value="ARIH1-like_UBL"/>
</dbReference>
<feature type="compositionally biased region" description="Polar residues" evidence="20">
    <location>
        <begin position="716"/>
        <end position="725"/>
    </location>
</feature>
<sequence length="1322" mass="149074">MAPKKKAAQADKGRIEDEVEEPLQAVILADSFETRFSPFTLERPRCLLPLANTPLIEYTFEFLANAGVDEVFVYCGAHTDQVEEYVQQSKWTSKVSPFNNVEIVRSSSNSIGDAMRDLDARAVLTGDFLIVYGDVVSNLPIEAAIAAHRQRRAKDKNAIMTMVLREAGTVHRTKMQRVSPVFVLDPTKNRCLHYEQMRPNQPSHLVTLDPDILKEHDELEIREDLIDCGIDICTPDVLALWSDNFDYEAPRKGFLHSVLKDYELNGKTIHTHIVDEHYAARVKNLRAYDAVTKDILSRWAYPICPDSNLVRDQTYRLTKGNVYREEGVVLARSCHIGSRTVIGRATAIGDGSEISNSVIGRRCIIGRNVKIDGAYIWDDASIGDGTVVKDAIIANEASVGKKCNIMPGALLSYGVYISDGMTINSRITKMKRESGYEQDEIVRGQTDKEAVGQKGEGFEYETSEDEDEDDQEHHSLHSSGIYNMQNQSAESISTLNSKTYSEEYEGRAEKSSRSESFLSIGSVDSEDSRAGREAVDFHHDAAASIYDSLQKGDEAANIQLELTALRMSANASPHMVRRAVVAAFMKRMASLTEEGLTPAQAAKKTIPTQQMLIERTMFDRGETYPEKIDQVDFLLLVQADVCHRADGEKIMLHVCNELYMGDALEFEGVMQWWKDEKSEGSDELKQIKLAMGQFVDAIKAAEESESEEESSEEETAQATVSSPHIATTPPLTRKRKLLSPDTAAKQKPKTNHPAQSPAASVTADTHPAKQHVTDAAEDKPAASPDQLPATPQTLKGSVKAMDSDDDYNSVASLNSDMEFGEDDENSSVADFAADSDIDLDDDGDIGFDSQDKDLKPRKKAYEVDFSVYSPQDIQTQQDRQIEEVSNILGQPHEATAILMRYMRWNKERLIEQYMDKQEEVLEKAGLGQDVAGLPSLEVIDGFVCDICCDDTPGLQTFAMKCGHRFCVDCYRQYLAQKIKDEGEAARIRCPGEQCNNIVDSKSLELLVTQDLKDRYQELLTRTYVDDKDNLRWCPAPNCVYAVECPVKQKELNKIVPTVHCDCGHNFCFGCQLNDHQPTPCVLVKLWMKKCEDDSETANWISANTKECPKCNSTIEKNGGCNHMTCRKCKYEFCWMCMGLWSEHGTSWYNCNRYEEKSGHTARDAQAKSRASLERYLHYYNRYANHELSAKLDKDIYLKTEKKMMQLQSTSGMSWIEVQFLDYASQALQQCRQTLKWTYAFAYYLERNNLTEIFEDNQKDLEMAVEALSGMFEKPTDQLSGLKVEMMDKTTYCNKRRIILLDDTADNLKKGNWKFNVDELSEE</sequence>
<dbReference type="Proteomes" id="UP000304951">
    <property type="component" value="Unassembled WGS sequence"/>
</dbReference>
<dbReference type="SUPFAM" id="SSF53448">
    <property type="entry name" value="Nucleotide-diphospho-sugar transferases"/>
    <property type="match status" value="1"/>
</dbReference>
<evidence type="ECO:0000256" key="1">
    <source>
        <dbReference type="ARBA" id="ARBA00001798"/>
    </source>
</evidence>
<dbReference type="FunFam" id="1.20.120.1750:FF:000007">
    <property type="entry name" value="RBR-type E3 ubiquitin transferase"/>
    <property type="match status" value="1"/>
</dbReference>
<evidence type="ECO:0000256" key="12">
    <source>
        <dbReference type="ARBA" id="ARBA00022786"/>
    </source>
</evidence>
<keyword evidence="11 19" id="KW-0863">Zinc-finger</keyword>
<dbReference type="Pfam" id="PF01485">
    <property type="entry name" value="IBR"/>
    <property type="match status" value="1"/>
</dbReference>
<dbReference type="SUPFAM" id="SSF48371">
    <property type="entry name" value="ARM repeat"/>
    <property type="match status" value="1"/>
</dbReference>
<dbReference type="GO" id="GO:0005851">
    <property type="term" value="C:eukaryotic translation initiation factor 2B complex"/>
    <property type="evidence" value="ECO:0007669"/>
    <property type="project" value="TreeGrafter"/>
</dbReference>
<dbReference type="PROSITE" id="PS51873">
    <property type="entry name" value="TRIAD"/>
    <property type="match status" value="1"/>
</dbReference>
<dbReference type="Gene3D" id="3.30.40.10">
    <property type="entry name" value="Zinc/RING finger domain, C3HC4 (zinc finger)"/>
    <property type="match status" value="1"/>
</dbReference>
<evidence type="ECO:0000256" key="2">
    <source>
        <dbReference type="ARBA" id="ARBA00004514"/>
    </source>
</evidence>
<dbReference type="FunFam" id="3.30.40.10:FF:000019">
    <property type="entry name" value="RBR-type E3 ubiquitin transferase"/>
    <property type="match status" value="1"/>
</dbReference>
<evidence type="ECO:0000256" key="16">
    <source>
        <dbReference type="ARBA" id="ARBA00044144"/>
    </source>
</evidence>
<comment type="similarity">
    <text evidence="3">Belongs to the eIF-2B gamma/epsilon subunits family.</text>
</comment>
<dbReference type="CDD" id="cd20356">
    <property type="entry name" value="Rcat_RBR_HHARI-like"/>
    <property type="match status" value="1"/>
</dbReference>
<dbReference type="CDD" id="cd04197">
    <property type="entry name" value="eIF-2B_epsilon_N"/>
    <property type="match status" value="1"/>
</dbReference>
<dbReference type="GO" id="GO:0005085">
    <property type="term" value="F:guanyl-nucleotide exchange factor activity"/>
    <property type="evidence" value="ECO:0007669"/>
    <property type="project" value="InterPro"/>
</dbReference>
<reference evidence="24 25" key="1">
    <citation type="submission" date="2018-10" db="EMBL/GenBank/DDBJ databases">
        <title>Fifty Aureobasidium pullulans genomes reveal a recombining polyextremotolerant generalist.</title>
        <authorList>
            <person name="Gostincar C."/>
            <person name="Turk M."/>
            <person name="Zajc J."/>
            <person name="Gunde-Cimerman N."/>
        </authorList>
    </citation>
    <scope>NUCLEOTIDE SEQUENCE [LARGE SCALE GENOMIC DNA]</scope>
    <source>
        <strain evidence="24 25">EXF-11900</strain>
    </source>
</reference>
<evidence type="ECO:0000256" key="4">
    <source>
        <dbReference type="ARBA" id="ARBA00012251"/>
    </source>
</evidence>
<keyword evidence="8" id="KW-0808">Transferase</keyword>
<evidence type="ECO:0000256" key="7">
    <source>
        <dbReference type="ARBA" id="ARBA00022540"/>
    </source>
</evidence>
<dbReference type="InterPro" id="IPR029044">
    <property type="entry name" value="Nucleotide-diphossugar_trans"/>
</dbReference>
<dbReference type="Pfam" id="PF00097">
    <property type="entry name" value="zf-C3HC4"/>
    <property type="match status" value="1"/>
</dbReference>
<evidence type="ECO:0000256" key="17">
    <source>
        <dbReference type="ARBA" id="ARBA00044345"/>
    </source>
</evidence>
<dbReference type="CDD" id="cd20346">
    <property type="entry name" value="BRcat_RBR_ANKIB1"/>
    <property type="match status" value="1"/>
</dbReference>
<keyword evidence="7 24" id="KW-0396">Initiation factor</keyword>
<evidence type="ECO:0000259" key="22">
    <source>
        <dbReference type="PROSITE" id="PS51363"/>
    </source>
</evidence>
<dbReference type="InterPro" id="IPR044123">
    <property type="entry name" value="W2_eIF2B_epsilon"/>
</dbReference>
<protein>
    <recommendedName>
        <fullName evidence="5">Mannose-1-phosphate guanyltransferase</fullName>
        <ecNumber evidence="4">2.3.2.31</ecNumber>
    </recommendedName>
    <alternativeName>
        <fullName evidence="15">GDP-mannose pyrophosphorylase</fullName>
    </alternativeName>
    <alternativeName>
        <fullName evidence="14">GTP-mannose-1-phosphate guanylyltransferase</fullName>
    </alternativeName>
    <alternativeName>
        <fullName evidence="16">Translation initiation factor eIF2B subunit epsilon</fullName>
    </alternativeName>
    <alternativeName>
        <fullName evidence="17">eIF2B GDP-GTP exchange factor subunit epsilon</fullName>
    </alternativeName>
</protein>
<dbReference type="Gene3D" id="2.160.10.10">
    <property type="entry name" value="Hexapeptide repeat proteins"/>
    <property type="match status" value="1"/>
</dbReference>
<dbReference type="PANTHER" id="PTHR45887:SF1">
    <property type="entry name" value="TRANSLATION INITIATION FACTOR EIF-2B SUBUNIT EPSILON"/>
    <property type="match status" value="1"/>
</dbReference>
<dbReference type="Pfam" id="PF02020">
    <property type="entry name" value="W2"/>
    <property type="match status" value="1"/>
</dbReference>
<evidence type="ECO:0000256" key="19">
    <source>
        <dbReference type="PROSITE-ProRule" id="PRU00175"/>
    </source>
</evidence>
<feature type="compositionally biased region" description="Acidic residues" evidence="20">
    <location>
        <begin position="703"/>
        <end position="715"/>
    </location>
</feature>
<comment type="subunit">
    <text evidence="18">Component of the translation initiation factor 2B (eIF2B) complex which is a heterodecamer of two sets of five different subunits: alpha, beta, gamma, delta and epsilon. Subunits alpha, beta and delta comprise a regulatory subcomplex and subunits epsilon and gamma comprise a catalytic subcomplex. Within the complex, the hexameric regulatory complex resides at the center, with the two heterodimeric catalytic subcomplexes bound on opposite sides.</text>
</comment>
<dbReference type="InterPro" id="IPR002867">
    <property type="entry name" value="IBR_dom"/>
</dbReference>
<evidence type="ECO:0000256" key="10">
    <source>
        <dbReference type="ARBA" id="ARBA00022737"/>
    </source>
</evidence>
<dbReference type="Pfam" id="PF19422">
    <property type="entry name" value="Ariadne"/>
    <property type="match status" value="1"/>
</dbReference>
<keyword evidence="12" id="KW-0833">Ubl conjugation pathway</keyword>
<evidence type="ECO:0000256" key="9">
    <source>
        <dbReference type="ARBA" id="ARBA00022723"/>
    </source>
</evidence>
<evidence type="ECO:0000259" key="21">
    <source>
        <dbReference type="PROSITE" id="PS50089"/>
    </source>
</evidence>
<keyword evidence="6" id="KW-0963">Cytoplasm</keyword>
<dbReference type="GO" id="GO:0031369">
    <property type="term" value="F:translation initiation factor binding"/>
    <property type="evidence" value="ECO:0007669"/>
    <property type="project" value="InterPro"/>
</dbReference>